<evidence type="ECO:0000256" key="1">
    <source>
        <dbReference type="ARBA" id="ARBA00010688"/>
    </source>
</evidence>
<dbReference type="InterPro" id="IPR002139">
    <property type="entry name" value="Ribo/fructo_kinase"/>
</dbReference>
<evidence type="ECO:0000256" key="2">
    <source>
        <dbReference type="ARBA" id="ARBA00022679"/>
    </source>
</evidence>
<dbReference type="EMBL" id="DXCX01000033">
    <property type="protein sequence ID" value="HIY72959.1"/>
    <property type="molecule type" value="Genomic_DNA"/>
</dbReference>
<dbReference type="PROSITE" id="PS00584">
    <property type="entry name" value="PFKB_KINASES_2"/>
    <property type="match status" value="1"/>
</dbReference>
<dbReference type="GO" id="GO:0008865">
    <property type="term" value="F:fructokinase activity"/>
    <property type="evidence" value="ECO:0007669"/>
    <property type="project" value="UniProtKB-ARBA"/>
</dbReference>
<gene>
    <name evidence="8" type="ORF">H9826_03130</name>
</gene>
<reference evidence="8" key="1">
    <citation type="journal article" date="2021" name="PeerJ">
        <title>Extensive microbial diversity within the chicken gut microbiome revealed by metagenomics and culture.</title>
        <authorList>
            <person name="Gilroy R."/>
            <person name="Ravi A."/>
            <person name="Getino M."/>
            <person name="Pursley I."/>
            <person name="Horton D.L."/>
            <person name="Alikhan N.F."/>
            <person name="Baker D."/>
            <person name="Gharbi K."/>
            <person name="Hall N."/>
            <person name="Watson M."/>
            <person name="Adriaenssens E.M."/>
            <person name="Foster-Nyarko E."/>
            <person name="Jarju S."/>
            <person name="Secka A."/>
            <person name="Antonio M."/>
            <person name="Oren A."/>
            <person name="Chaudhuri R.R."/>
            <person name="La Ragione R."/>
            <person name="Hildebrand F."/>
            <person name="Pallen M.J."/>
        </authorList>
    </citation>
    <scope>NUCLEOTIDE SEQUENCE</scope>
    <source>
        <strain evidence="8">CHK33-7979</strain>
    </source>
</reference>
<keyword evidence="2 6" id="KW-0808">Transferase</keyword>
<evidence type="ECO:0000313" key="9">
    <source>
        <dbReference type="Proteomes" id="UP000886824"/>
    </source>
</evidence>
<dbReference type="InterPro" id="IPR029056">
    <property type="entry name" value="Ribokinase-like"/>
</dbReference>
<keyword evidence="3" id="KW-0547">Nucleotide-binding</keyword>
<keyword evidence="5" id="KW-0067">ATP-binding</keyword>
<feature type="domain" description="Carbohydrate kinase PfkB" evidence="7">
    <location>
        <begin position="3"/>
        <end position="305"/>
    </location>
</feature>
<protein>
    <submittedName>
        <fullName evidence="8">Carbohydrate kinase</fullName>
    </submittedName>
</protein>
<evidence type="ECO:0000256" key="4">
    <source>
        <dbReference type="ARBA" id="ARBA00022777"/>
    </source>
</evidence>
<comment type="similarity">
    <text evidence="1 6">Belongs to the carbohydrate kinase PfkB family.</text>
</comment>
<dbReference type="PANTHER" id="PTHR43085">
    <property type="entry name" value="HEXOKINASE FAMILY MEMBER"/>
    <property type="match status" value="1"/>
</dbReference>
<proteinExistence type="inferred from homology"/>
<organism evidence="8 9">
    <name type="scientific">Candidatus Intestinimonas merdavium</name>
    <dbReference type="NCBI Taxonomy" id="2838622"/>
    <lineage>
        <taxon>Bacteria</taxon>
        <taxon>Bacillati</taxon>
        <taxon>Bacillota</taxon>
        <taxon>Clostridia</taxon>
        <taxon>Eubacteriales</taxon>
        <taxon>Intestinimonas</taxon>
    </lineage>
</organism>
<dbReference type="Proteomes" id="UP000886824">
    <property type="component" value="Unassembled WGS sequence"/>
</dbReference>
<evidence type="ECO:0000259" key="7">
    <source>
        <dbReference type="Pfam" id="PF00294"/>
    </source>
</evidence>
<dbReference type="InterPro" id="IPR050306">
    <property type="entry name" value="PfkB_Carbo_kinase"/>
</dbReference>
<dbReference type="GO" id="GO:0006000">
    <property type="term" value="P:fructose metabolic process"/>
    <property type="evidence" value="ECO:0007669"/>
    <property type="project" value="UniProtKB-ARBA"/>
</dbReference>
<reference evidence="8" key="2">
    <citation type="submission" date="2021-04" db="EMBL/GenBank/DDBJ databases">
        <authorList>
            <person name="Gilroy R."/>
        </authorList>
    </citation>
    <scope>NUCLEOTIDE SEQUENCE</scope>
    <source>
        <strain evidence="8">CHK33-7979</strain>
    </source>
</reference>
<dbReference type="CDD" id="cd01167">
    <property type="entry name" value="bac_FRK"/>
    <property type="match status" value="1"/>
</dbReference>
<evidence type="ECO:0000313" key="8">
    <source>
        <dbReference type="EMBL" id="HIY72959.1"/>
    </source>
</evidence>
<keyword evidence="4 6" id="KW-0418">Kinase</keyword>
<dbReference type="SUPFAM" id="SSF53613">
    <property type="entry name" value="Ribokinase-like"/>
    <property type="match status" value="1"/>
</dbReference>
<comment type="caution">
    <text evidence="8">The sequence shown here is derived from an EMBL/GenBank/DDBJ whole genome shotgun (WGS) entry which is preliminary data.</text>
</comment>
<dbReference type="AlphaFoldDB" id="A0A9D2CDY0"/>
<evidence type="ECO:0000256" key="5">
    <source>
        <dbReference type="ARBA" id="ARBA00022840"/>
    </source>
</evidence>
<dbReference type="GO" id="GO:0005524">
    <property type="term" value="F:ATP binding"/>
    <property type="evidence" value="ECO:0007669"/>
    <property type="project" value="UniProtKB-KW"/>
</dbReference>
<evidence type="ECO:0000256" key="6">
    <source>
        <dbReference type="RuleBase" id="RU003704"/>
    </source>
</evidence>
<name>A0A9D2CDY0_9FIRM</name>
<accession>A0A9D2CDY0</accession>
<dbReference type="InterPro" id="IPR011611">
    <property type="entry name" value="PfkB_dom"/>
</dbReference>
<dbReference type="Gene3D" id="3.40.1190.20">
    <property type="match status" value="1"/>
</dbReference>
<evidence type="ECO:0000256" key="3">
    <source>
        <dbReference type="ARBA" id="ARBA00022741"/>
    </source>
</evidence>
<dbReference type="PANTHER" id="PTHR43085:SF1">
    <property type="entry name" value="PSEUDOURIDINE KINASE-RELATED"/>
    <property type="match status" value="1"/>
</dbReference>
<dbReference type="PRINTS" id="PR00990">
    <property type="entry name" value="RIBOKINASE"/>
</dbReference>
<dbReference type="InterPro" id="IPR002173">
    <property type="entry name" value="Carboh/pur_kinase_PfkB_CS"/>
</dbReference>
<sequence>MMDITTIGEVLIDLTQTGATSQNVPLLAANPGGAPANVAVAAARLGGKTAFLGKVGRDGFGDYLTNVLSENSVDISGVRTDASPTTMAVVTVSASGERSFRFVRGADSALTPEEVDTRLVENTKILHFGSVSLTAAPARSATLFAARHARSHGVLVSYDPNYREALWSSREEAVEWMRTPLPLVDILKLSDEELPLITGTGDPEEGSRRLADQGIPLVLITLGADGAFYRWQGQSGLVSGVTTSVADTNGAGDTFLGAVLSRLTRRGVRPLEDLTTQELEEILAFANRAASKTCSRSGAIPAMPTLSELEDGKEAAR</sequence>
<dbReference type="Pfam" id="PF00294">
    <property type="entry name" value="PfkB"/>
    <property type="match status" value="1"/>
</dbReference>